<dbReference type="EMBL" id="JAUEPU010000001">
    <property type="protein sequence ID" value="KAK0506609.1"/>
    <property type="molecule type" value="Genomic_DNA"/>
</dbReference>
<keyword evidence="4" id="KW-1185">Reference proteome</keyword>
<dbReference type="GO" id="GO:0070131">
    <property type="term" value="P:positive regulation of mitochondrial translation"/>
    <property type="evidence" value="ECO:0007669"/>
    <property type="project" value="TreeGrafter"/>
</dbReference>
<dbReference type="Pfam" id="PF02582">
    <property type="entry name" value="DUF155"/>
    <property type="match status" value="1"/>
</dbReference>
<evidence type="ECO:0000313" key="3">
    <source>
        <dbReference type="EMBL" id="KAK0506609.1"/>
    </source>
</evidence>
<evidence type="ECO:0000313" key="4">
    <source>
        <dbReference type="Proteomes" id="UP001175228"/>
    </source>
</evidence>
<dbReference type="Proteomes" id="UP001175228">
    <property type="component" value="Unassembled WGS sequence"/>
</dbReference>
<evidence type="ECO:0000259" key="2">
    <source>
        <dbReference type="Pfam" id="PF02582"/>
    </source>
</evidence>
<name>A0AA39V0Y8_9AGAR</name>
<dbReference type="PANTHER" id="PTHR16255">
    <property type="entry name" value="REQUIRED FOR MEIOTIC NUCLEAR DIVISION PROTEIN 1 HOMOLOG"/>
    <property type="match status" value="1"/>
</dbReference>
<protein>
    <recommendedName>
        <fullName evidence="2">DUF155 domain-containing protein</fullName>
    </recommendedName>
</protein>
<dbReference type="InterPro" id="IPR051624">
    <property type="entry name" value="RMD1/Sad1-interacting"/>
</dbReference>
<accession>A0AA39V0Y8</accession>
<dbReference type="AlphaFoldDB" id="A0AA39V0Y8"/>
<evidence type="ECO:0000256" key="1">
    <source>
        <dbReference type="ARBA" id="ARBA00008306"/>
    </source>
</evidence>
<organism evidence="3 4">
    <name type="scientific">Armillaria luteobubalina</name>
    <dbReference type="NCBI Taxonomy" id="153913"/>
    <lineage>
        <taxon>Eukaryota</taxon>
        <taxon>Fungi</taxon>
        <taxon>Dikarya</taxon>
        <taxon>Basidiomycota</taxon>
        <taxon>Agaricomycotina</taxon>
        <taxon>Agaricomycetes</taxon>
        <taxon>Agaricomycetidae</taxon>
        <taxon>Agaricales</taxon>
        <taxon>Marasmiineae</taxon>
        <taxon>Physalacriaceae</taxon>
        <taxon>Armillaria</taxon>
    </lineage>
</organism>
<feature type="domain" description="DUF155" evidence="2">
    <location>
        <begin position="119"/>
        <end position="231"/>
    </location>
</feature>
<dbReference type="GO" id="GO:0005739">
    <property type="term" value="C:mitochondrion"/>
    <property type="evidence" value="ECO:0007669"/>
    <property type="project" value="UniProtKB-ARBA"/>
</dbReference>
<sequence>MCTFILLSESTANTFSGYHCGGILHVAFVSPRKSTSAFLAALSIDQKPQSSTSILYHTRDPAHGRTHQGNGRRYPQASEIAICASCLLGIMKTTTPHGKNLPDDQSIRSGGPKDREGEVFVFANGSFVCWGLGEQDARTFASEVLRRVPGIEISPLKEAETEELEFVTDPTETTRLQGDLIILGQTSTPPTSSDLPSMVFPSETVLSRYAFSQALSRSTAPSALEVSLDDVGRVQASSSTSSSREPMSIRYYYLRSGLQKRDSFFGDPQQTHIRSASKADPFPANVLLEAERRYGARLAQEGIDKLSIFCGWHRSRKNPRYHYTLRGYNAAGWMAFMVEMEAANQGREFPYGQTQWNNWLVRAGGNPARLRAKDFFEPADHVEVI</sequence>
<gene>
    <name evidence="3" type="ORF">EDD18DRAFT_1374880</name>
</gene>
<dbReference type="PANTHER" id="PTHR16255:SF1">
    <property type="entry name" value="REQUIRED FOR MEIOTIC NUCLEAR DIVISION PROTEIN 1 HOMOLOG"/>
    <property type="match status" value="1"/>
</dbReference>
<comment type="similarity">
    <text evidence="1">Belongs to the RMD1/sif2 family.</text>
</comment>
<comment type="caution">
    <text evidence="3">The sequence shown here is derived from an EMBL/GenBank/DDBJ whole genome shotgun (WGS) entry which is preliminary data.</text>
</comment>
<proteinExistence type="inferred from homology"/>
<reference evidence="3" key="1">
    <citation type="submission" date="2023-06" db="EMBL/GenBank/DDBJ databases">
        <authorList>
            <consortium name="Lawrence Berkeley National Laboratory"/>
            <person name="Ahrendt S."/>
            <person name="Sahu N."/>
            <person name="Indic B."/>
            <person name="Wong-Bajracharya J."/>
            <person name="Merenyi Z."/>
            <person name="Ke H.-M."/>
            <person name="Monk M."/>
            <person name="Kocsube S."/>
            <person name="Drula E."/>
            <person name="Lipzen A."/>
            <person name="Balint B."/>
            <person name="Henrissat B."/>
            <person name="Andreopoulos B."/>
            <person name="Martin F.M."/>
            <person name="Harder C.B."/>
            <person name="Rigling D."/>
            <person name="Ford K.L."/>
            <person name="Foster G.D."/>
            <person name="Pangilinan J."/>
            <person name="Papanicolaou A."/>
            <person name="Barry K."/>
            <person name="LaButti K."/>
            <person name="Viragh M."/>
            <person name="Koriabine M."/>
            <person name="Yan M."/>
            <person name="Riley R."/>
            <person name="Champramary S."/>
            <person name="Plett K.L."/>
            <person name="Tsai I.J."/>
            <person name="Slot J."/>
            <person name="Sipos G."/>
            <person name="Plett J."/>
            <person name="Nagy L.G."/>
            <person name="Grigoriev I.V."/>
        </authorList>
    </citation>
    <scope>NUCLEOTIDE SEQUENCE</scope>
    <source>
        <strain evidence="3">HWK02</strain>
    </source>
</reference>
<dbReference type="InterPro" id="IPR003734">
    <property type="entry name" value="DUF155"/>
</dbReference>